<protein>
    <submittedName>
        <fullName evidence="1">Uncharacterized protein</fullName>
    </submittedName>
</protein>
<dbReference type="AlphaFoldDB" id="A0A375AE36"/>
<reference evidence="1 2" key="1">
    <citation type="submission" date="2016-09" db="EMBL/GenBank/DDBJ databases">
        <authorList>
            <person name="Reverchon S."/>
            <person name="Nasser W."/>
            <person name="Leonard S."/>
            <person name="Brochier C."/>
            <person name="Duprey A."/>
        </authorList>
    </citation>
    <scope>NUCLEOTIDE SEQUENCE [LARGE SCALE GENOMIC DNA]</scope>
    <source>
        <strain evidence="1 2">174/2</strain>
    </source>
</reference>
<accession>A0A375AE36</accession>
<sequence>MPITLYILLLISVLIAFTPLSINTIIYQVSFPPADCHKNITFAITVNKTFLL</sequence>
<dbReference type="KEGG" id="daq:DAQ1742_03561"/>
<dbReference type="Proteomes" id="UP000294820">
    <property type="component" value="Chromosome 1"/>
</dbReference>
<dbReference type="EMBL" id="LT615367">
    <property type="protein sequence ID" value="SLM64360.1"/>
    <property type="molecule type" value="Genomic_DNA"/>
</dbReference>
<evidence type="ECO:0000313" key="2">
    <source>
        <dbReference type="Proteomes" id="UP000294820"/>
    </source>
</evidence>
<evidence type="ECO:0000313" key="1">
    <source>
        <dbReference type="EMBL" id="SLM64360.1"/>
    </source>
</evidence>
<proteinExistence type="predicted"/>
<keyword evidence="2" id="KW-1185">Reference proteome</keyword>
<name>A0A375AE36_9GAMM</name>
<organism evidence="1 2">
    <name type="scientific">Dickeya aquatica</name>
    <dbReference type="NCBI Taxonomy" id="1401087"/>
    <lineage>
        <taxon>Bacteria</taxon>
        <taxon>Pseudomonadati</taxon>
        <taxon>Pseudomonadota</taxon>
        <taxon>Gammaproteobacteria</taxon>
        <taxon>Enterobacterales</taxon>
        <taxon>Pectobacteriaceae</taxon>
        <taxon>Dickeya</taxon>
    </lineage>
</organism>
<gene>
    <name evidence="1" type="ORF">DAQ1742_03561</name>
</gene>